<reference evidence="2 3" key="1">
    <citation type="journal article" date="2013" name="Nat. Genet.">
        <title>The high-quality draft genome of peach (Prunus persica) identifies unique patterns of genetic diversity, domestication and genome evolution.</title>
        <authorList>
            <consortium name="International Peach Genome Initiative"/>
            <person name="Verde I."/>
            <person name="Abbott A.G."/>
            <person name="Scalabrin S."/>
            <person name="Jung S."/>
            <person name="Shu S."/>
            <person name="Marroni F."/>
            <person name="Zhebentyayeva T."/>
            <person name="Dettori M.T."/>
            <person name="Grimwood J."/>
            <person name="Cattonaro F."/>
            <person name="Zuccolo A."/>
            <person name="Rossini L."/>
            <person name="Jenkins J."/>
            <person name="Vendramin E."/>
            <person name="Meisel L.A."/>
            <person name="Decroocq V."/>
            <person name="Sosinski B."/>
            <person name="Prochnik S."/>
            <person name="Mitros T."/>
            <person name="Policriti A."/>
            <person name="Cipriani G."/>
            <person name="Dondini L."/>
            <person name="Ficklin S."/>
            <person name="Goodstein D.M."/>
            <person name="Xuan P."/>
            <person name="Del Fabbro C."/>
            <person name="Aramini V."/>
            <person name="Copetti D."/>
            <person name="Gonzalez S."/>
            <person name="Horner D.S."/>
            <person name="Falchi R."/>
            <person name="Lucas S."/>
            <person name="Mica E."/>
            <person name="Maldonado J."/>
            <person name="Lazzari B."/>
            <person name="Bielenberg D."/>
            <person name="Pirona R."/>
            <person name="Miculan M."/>
            <person name="Barakat A."/>
            <person name="Testolin R."/>
            <person name="Stella A."/>
            <person name="Tartarini S."/>
            <person name="Tonutti P."/>
            <person name="Arus P."/>
            <person name="Orellana A."/>
            <person name="Wells C."/>
            <person name="Main D."/>
            <person name="Vizzotto G."/>
            <person name="Silva H."/>
            <person name="Salamini F."/>
            <person name="Schmutz J."/>
            <person name="Morgante M."/>
            <person name="Rokhsar D.S."/>
        </authorList>
    </citation>
    <scope>NUCLEOTIDE SEQUENCE [LARGE SCALE GENOMIC DNA]</scope>
    <source>
        <strain evidence="3">cv. Nemared</strain>
    </source>
</reference>
<name>A0A251NMZ6_PRUPE</name>
<dbReference type="AlphaFoldDB" id="A0A251NMZ6"/>
<dbReference type="Gramene" id="ONI00648">
    <property type="protein sequence ID" value="ONI00648"/>
    <property type="gene ID" value="PRUPE_6G100300"/>
</dbReference>
<dbReference type="EMBL" id="CM007656">
    <property type="protein sequence ID" value="ONI00648.1"/>
    <property type="molecule type" value="Genomic_DNA"/>
</dbReference>
<evidence type="ECO:0000256" key="1">
    <source>
        <dbReference type="SAM" id="MobiDB-lite"/>
    </source>
</evidence>
<evidence type="ECO:0000313" key="2">
    <source>
        <dbReference type="EMBL" id="ONI00648.1"/>
    </source>
</evidence>
<accession>A0A251NMZ6</accession>
<organism evidence="2 3">
    <name type="scientific">Prunus persica</name>
    <name type="common">Peach</name>
    <name type="synonym">Amygdalus persica</name>
    <dbReference type="NCBI Taxonomy" id="3760"/>
    <lineage>
        <taxon>Eukaryota</taxon>
        <taxon>Viridiplantae</taxon>
        <taxon>Streptophyta</taxon>
        <taxon>Embryophyta</taxon>
        <taxon>Tracheophyta</taxon>
        <taxon>Spermatophyta</taxon>
        <taxon>Magnoliopsida</taxon>
        <taxon>eudicotyledons</taxon>
        <taxon>Gunneridae</taxon>
        <taxon>Pentapetalae</taxon>
        <taxon>rosids</taxon>
        <taxon>fabids</taxon>
        <taxon>Rosales</taxon>
        <taxon>Rosaceae</taxon>
        <taxon>Amygdaloideae</taxon>
        <taxon>Amygdaleae</taxon>
        <taxon>Prunus</taxon>
    </lineage>
</organism>
<keyword evidence="3" id="KW-1185">Reference proteome</keyword>
<feature type="compositionally biased region" description="Basic and acidic residues" evidence="1">
    <location>
        <begin position="53"/>
        <end position="64"/>
    </location>
</feature>
<dbReference type="Proteomes" id="UP000006882">
    <property type="component" value="Chromosome G6"/>
</dbReference>
<protein>
    <submittedName>
        <fullName evidence="2">Uncharacterized protein</fullName>
    </submittedName>
</protein>
<evidence type="ECO:0000313" key="3">
    <source>
        <dbReference type="Proteomes" id="UP000006882"/>
    </source>
</evidence>
<gene>
    <name evidence="2" type="ORF">PRUPE_6G100300</name>
</gene>
<proteinExistence type="predicted"/>
<sequence>MDSDTTHQTHLASFWPWEAVFQYSRKVRLRLISSSRKVPLRLVFVTIYPPCRSDSKSKEKERKGTKPKFSTVQ</sequence>
<feature type="region of interest" description="Disordered" evidence="1">
    <location>
        <begin position="51"/>
        <end position="73"/>
    </location>
</feature>